<proteinExistence type="predicted"/>
<dbReference type="EMBL" id="JBHUHD010000004">
    <property type="protein sequence ID" value="MFD2143666.1"/>
    <property type="molecule type" value="Genomic_DNA"/>
</dbReference>
<dbReference type="GO" id="GO:0032259">
    <property type="term" value="P:methylation"/>
    <property type="evidence" value="ECO:0007669"/>
    <property type="project" value="UniProtKB-KW"/>
</dbReference>
<protein>
    <submittedName>
        <fullName evidence="2">Methyltransferase regulatory domain-containing protein</fullName>
    </submittedName>
</protein>
<dbReference type="RefSeq" id="WP_246549617.1">
    <property type="nucleotide sequence ID" value="NZ_JAHBGB010000046.1"/>
</dbReference>
<feature type="domain" description="Methyltransferase regulatory" evidence="1">
    <location>
        <begin position="74"/>
        <end position="156"/>
    </location>
</feature>
<dbReference type="Pfam" id="PF10119">
    <property type="entry name" value="MethyTransf_Reg"/>
    <property type="match status" value="1"/>
</dbReference>
<evidence type="ECO:0000313" key="2">
    <source>
        <dbReference type="EMBL" id="MFD2143666.1"/>
    </source>
</evidence>
<keyword evidence="2" id="KW-0489">Methyltransferase</keyword>
<reference evidence="3" key="1">
    <citation type="journal article" date="2019" name="Int. J. Syst. Evol. Microbiol.">
        <title>The Global Catalogue of Microorganisms (GCM) 10K type strain sequencing project: providing services to taxonomists for standard genome sequencing and annotation.</title>
        <authorList>
            <consortium name="The Broad Institute Genomics Platform"/>
            <consortium name="The Broad Institute Genome Sequencing Center for Infectious Disease"/>
            <person name="Wu L."/>
            <person name="Ma J."/>
        </authorList>
    </citation>
    <scope>NUCLEOTIDE SEQUENCE [LARGE SCALE GENOMIC DNA]</scope>
    <source>
        <strain evidence="3">CCM 7435</strain>
    </source>
</reference>
<dbReference type="GO" id="GO:0008168">
    <property type="term" value="F:methyltransferase activity"/>
    <property type="evidence" value="ECO:0007669"/>
    <property type="project" value="UniProtKB-KW"/>
</dbReference>
<accession>A0ABW4Z4X8</accession>
<organism evidence="2 3">
    <name type="scientific">Ancylobacter oerskovii</name>
    <dbReference type="NCBI Taxonomy" id="459519"/>
    <lineage>
        <taxon>Bacteria</taxon>
        <taxon>Pseudomonadati</taxon>
        <taxon>Pseudomonadota</taxon>
        <taxon>Alphaproteobacteria</taxon>
        <taxon>Hyphomicrobiales</taxon>
        <taxon>Xanthobacteraceae</taxon>
        <taxon>Ancylobacter</taxon>
    </lineage>
</organism>
<comment type="caution">
    <text evidence="2">The sequence shown here is derived from an EMBL/GenBank/DDBJ whole genome shotgun (WGS) entry which is preliminary data.</text>
</comment>
<dbReference type="Proteomes" id="UP001597299">
    <property type="component" value="Unassembled WGS sequence"/>
</dbReference>
<sequence length="239" mass="26975">MSWSYGYFTDLNYSYGYYPEMSPSLLRLVCLGRGVEPQLPEEPTYLELGFGQGVSLKENPILGHHLEKLTSQTPNYIAHEYLNADWHLEQFSDIARSLDEAKLTFVGSARLLDDIDALQLSAKGRALVLRIGHPIMRETARDYLMNRRFRCDVFVKGARRLLGSEHRDAWQAQTFVLVRPPEDIPTKIPCSRGEAELPADKYAPVTALLSDDGFRRNGSTSWCGIQSCGDGNLRNSSRC</sequence>
<keyword evidence="2" id="KW-0808">Transferase</keyword>
<evidence type="ECO:0000259" key="1">
    <source>
        <dbReference type="Pfam" id="PF10119"/>
    </source>
</evidence>
<keyword evidence="3" id="KW-1185">Reference proteome</keyword>
<name>A0ABW4Z4X8_9HYPH</name>
<dbReference type="InterPro" id="IPR018773">
    <property type="entry name" value="MeTrfase_reg_dom_prd"/>
</dbReference>
<evidence type="ECO:0000313" key="3">
    <source>
        <dbReference type="Proteomes" id="UP001597299"/>
    </source>
</evidence>
<gene>
    <name evidence="2" type="ORF">ACFSNC_25070</name>
</gene>